<dbReference type="AlphaFoldDB" id="A0A8S0UQ56"/>
<dbReference type="Proteomes" id="UP000594638">
    <property type="component" value="Unassembled WGS sequence"/>
</dbReference>
<comment type="caution">
    <text evidence="2">The sequence shown here is derived from an EMBL/GenBank/DDBJ whole genome shotgun (WGS) entry which is preliminary data.</text>
</comment>
<proteinExistence type="predicted"/>
<feature type="region of interest" description="Disordered" evidence="1">
    <location>
        <begin position="21"/>
        <end position="55"/>
    </location>
</feature>
<dbReference type="Gramene" id="OE9A121783T1">
    <property type="protein sequence ID" value="OE9A121783C1"/>
    <property type="gene ID" value="OE9A121783"/>
</dbReference>
<sequence length="62" mass="7239">MKQSTLMLLINDGRLGHPDVHIDDDDFVDPPPRWNGTSVDRDFPSRERKSTTQLTRIHLIQR</sequence>
<reference evidence="2 3" key="1">
    <citation type="submission" date="2019-12" db="EMBL/GenBank/DDBJ databases">
        <authorList>
            <person name="Alioto T."/>
            <person name="Alioto T."/>
            <person name="Gomez Garrido J."/>
        </authorList>
    </citation>
    <scope>NUCLEOTIDE SEQUENCE [LARGE SCALE GENOMIC DNA]</scope>
</reference>
<name>A0A8S0UQ56_OLEEU</name>
<evidence type="ECO:0000313" key="3">
    <source>
        <dbReference type="Proteomes" id="UP000594638"/>
    </source>
</evidence>
<protein>
    <submittedName>
        <fullName evidence="2">Uncharacterized protein</fullName>
    </submittedName>
</protein>
<evidence type="ECO:0000256" key="1">
    <source>
        <dbReference type="SAM" id="MobiDB-lite"/>
    </source>
</evidence>
<dbReference type="EMBL" id="CACTIH010007840">
    <property type="protein sequence ID" value="CAA3018435.1"/>
    <property type="molecule type" value="Genomic_DNA"/>
</dbReference>
<feature type="compositionally biased region" description="Basic and acidic residues" evidence="1">
    <location>
        <begin position="39"/>
        <end position="50"/>
    </location>
</feature>
<keyword evidence="3" id="KW-1185">Reference proteome</keyword>
<organism evidence="2 3">
    <name type="scientific">Olea europaea subsp. europaea</name>
    <dbReference type="NCBI Taxonomy" id="158383"/>
    <lineage>
        <taxon>Eukaryota</taxon>
        <taxon>Viridiplantae</taxon>
        <taxon>Streptophyta</taxon>
        <taxon>Embryophyta</taxon>
        <taxon>Tracheophyta</taxon>
        <taxon>Spermatophyta</taxon>
        <taxon>Magnoliopsida</taxon>
        <taxon>eudicotyledons</taxon>
        <taxon>Gunneridae</taxon>
        <taxon>Pentapetalae</taxon>
        <taxon>asterids</taxon>
        <taxon>lamiids</taxon>
        <taxon>Lamiales</taxon>
        <taxon>Oleaceae</taxon>
        <taxon>Oleeae</taxon>
        <taxon>Olea</taxon>
    </lineage>
</organism>
<evidence type="ECO:0000313" key="2">
    <source>
        <dbReference type="EMBL" id="CAA3018435.1"/>
    </source>
</evidence>
<accession>A0A8S0UQ56</accession>
<feature type="non-terminal residue" evidence="2">
    <location>
        <position position="62"/>
    </location>
</feature>
<gene>
    <name evidence="2" type="ORF">OLEA9_A121783</name>
</gene>